<sequence length="386" mass="40175">MTTEPAEPNGESPTATRECRQRVRSALPVVFVVALAVLTTGFLVAGGPVPDQDDAAERAAEGTPGAEADRQDGAGKGDGPTSAPFATLRSAGAETDATDGTGDSDGASAAQPPRGIVGPNESGVNDTDGDGITDAAERDIYGTDPTDPDTDGDGYADGMEVACSGSLPGADPRHHDVFVEVDTVRGTHLDPAAVGRLRAAFADAPVDNPDGESGIALHVRRSDTDLPVNGSVDSSPRPGDHNDLRDYRDRYVDHGDAGYYYVLVTTEAAFRGDDYYAGSGVNGAAVVESFDSPKITSSLLMHELGHAFGLGPGEVGVDEERFETAEYRSVMNYNALYEVETYSDGSGEVGRDEWSFVAEDRYRPPVECEDDDGTGGACAAACVAGQ</sequence>
<evidence type="ECO:0000313" key="7">
    <source>
        <dbReference type="EMBL" id="SFR86953.1"/>
    </source>
</evidence>
<reference evidence="7 8" key="1">
    <citation type="submission" date="2016-10" db="EMBL/GenBank/DDBJ databases">
        <authorList>
            <person name="de Groot N.N."/>
        </authorList>
    </citation>
    <scope>NUCLEOTIDE SEQUENCE [LARGE SCALE GENOMIC DNA]</scope>
    <source>
        <strain evidence="7 8">CGMCC 1.10457</strain>
    </source>
</reference>
<dbReference type="SUPFAM" id="SSF55486">
    <property type="entry name" value="Metalloproteases ('zincins'), catalytic domain"/>
    <property type="match status" value="1"/>
</dbReference>
<keyword evidence="6" id="KW-1133">Transmembrane helix</keyword>
<evidence type="ECO:0000256" key="2">
    <source>
        <dbReference type="ARBA" id="ARBA00022525"/>
    </source>
</evidence>
<evidence type="ECO:0000256" key="4">
    <source>
        <dbReference type="ARBA" id="ARBA00022837"/>
    </source>
</evidence>
<accession>A0A1I6K6T8</accession>
<keyword evidence="2" id="KW-0964">Secreted</keyword>
<keyword evidence="6" id="KW-0812">Transmembrane</keyword>
<dbReference type="EMBL" id="FOZK01000001">
    <property type="protein sequence ID" value="SFR86953.1"/>
    <property type="molecule type" value="Genomic_DNA"/>
</dbReference>
<keyword evidence="4" id="KW-0106">Calcium</keyword>
<feature type="region of interest" description="Disordered" evidence="5">
    <location>
        <begin position="222"/>
        <end position="245"/>
    </location>
</feature>
<evidence type="ECO:0008006" key="9">
    <source>
        <dbReference type="Google" id="ProtNLM"/>
    </source>
</evidence>
<dbReference type="OrthoDB" id="291824at2157"/>
<feature type="compositionally biased region" description="Low complexity" evidence="5">
    <location>
        <begin position="90"/>
        <end position="110"/>
    </location>
</feature>
<dbReference type="AlphaFoldDB" id="A0A1I6K6T8"/>
<dbReference type="RefSeq" id="WP_143117608.1">
    <property type="nucleotide sequence ID" value="NZ_FOZK01000001.1"/>
</dbReference>
<name>A0A1I6K6T8_9EURY</name>
<evidence type="ECO:0000256" key="3">
    <source>
        <dbReference type="ARBA" id="ARBA00022729"/>
    </source>
</evidence>
<feature type="transmembrane region" description="Helical" evidence="6">
    <location>
        <begin position="26"/>
        <end position="45"/>
    </location>
</feature>
<proteinExistence type="predicted"/>
<evidence type="ECO:0000256" key="1">
    <source>
        <dbReference type="ARBA" id="ARBA00004613"/>
    </source>
</evidence>
<evidence type="ECO:0000313" key="8">
    <source>
        <dbReference type="Proteomes" id="UP000199062"/>
    </source>
</evidence>
<feature type="region of interest" description="Disordered" evidence="5">
    <location>
        <begin position="46"/>
        <end position="149"/>
    </location>
</feature>
<gene>
    <name evidence="7" type="ORF">SAMN05216559_0287</name>
</gene>
<dbReference type="InterPro" id="IPR059100">
    <property type="entry name" value="TSP3_bac"/>
</dbReference>
<evidence type="ECO:0000256" key="5">
    <source>
        <dbReference type="SAM" id="MobiDB-lite"/>
    </source>
</evidence>
<dbReference type="Pfam" id="PF18884">
    <property type="entry name" value="TSP3_bac"/>
    <property type="match status" value="2"/>
</dbReference>
<protein>
    <recommendedName>
        <fullName evidence="9">Thrombospondin type 3 repeat-containing protein</fullName>
    </recommendedName>
</protein>
<dbReference type="Proteomes" id="UP000199062">
    <property type="component" value="Unassembled WGS sequence"/>
</dbReference>
<dbReference type="STRING" id="767519.SAMN05216559_0287"/>
<organism evidence="7 8">
    <name type="scientific">Halomicrobium zhouii</name>
    <dbReference type="NCBI Taxonomy" id="767519"/>
    <lineage>
        <taxon>Archaea</taxon>
        <taxon>Methanobacteriati</taxon>
        <taxon>Methanobacteriota</taxon>
        <taxon>Stenosarchaea group</taxon>
        <taxon>Halobacteria</taxon>
        <taxon>Halobacteriales</taxon>
        <taxon>Haloarculaceae</taxon>
        <taxon>Halomicrobium</taxon>
    </lineage>
</organism>
<keyword evidence="3" id="KW-0732">Signal</keyword>
<keyword evidence="8" id="KW-1185">Reference proteome</keyword>
<evidence type="ECO:0000256" key="6">
    <source>
        <dbReference type="SAM" id="Phobius"/>
    </source>
</evidence>
<keyword evidence="6" id="KW-0472">Membrane</keyword>
<comment type="subcellular location">
    <subcellularLocation>
        <location evidence="1">Secreted</location>
    </subcellularLocation>
</comment>